<gene>
    <name evidence="2" type="ORF">ACFFGY_22735</name>
</gene>
<dbReference type="RefSeq" id="WP_377046824.1">
    <property type="nucleotide sequence ID" value="NZ_JBHLUN010000037.1"/>
</dbReference>
<reference evidence="2 3" key="1">
    <citation type="submission" date="2024-09" db="EMBL/GenBank/DDBJ databases">
        <authorList>
            <person name="Sun Q."/>
            <person name="Mori K."/>
        </authorList>
    </citation>
    <scope>NUCLEOTIDE SEQUENCE [LARGE SCALE GENOMIC DNA]</scope>
    <source>
        <strain evidence="2 3">TBRC 5777</strain>
    </source>
</reference>
<evidence type="ECO:0000313" key="2">
    <source>
        <dbReference type="EMBL" id="MFC0411073.1"/>
    </source>
</evidence>
<organism evidence="2 3">
    <name type="scientific">Roseomonas elaeocarpi</name>
    <dbReference type="NCBI Taxonomy" id="907779"/>
    <lineage>
        <taxon>Bacteria</taxon>
        <taxon>Pseudomonadati</taxon>
        <taxon>Pseudomonadota</taxon>
        <taxon>Alphaproteobacteria</taxon>
        <taxon>Acetobacterales</taxon>
        <taxon>Roseomonadaceae</taxon>
        <taxon>Roseomonas</taxon>
    </lineage>
</organism>
<proteinExistence type="predicted"/>
<feature type="region of interest" description="Disordered" evidence="1">
    <location>
        <begin position="128"/>
        <end position="149"/>
    </location>
</feature>
<sequence length="149" mass="16451">MGDVIVGPGADVDEPDWELLIPEREDGLEEKLRGMAHREWVRVTAELRDVQTLAAVNRHGVQRLVLAYLRYDVAAANVMKFGAVVAAKRTKVPQLNIWQVEMRAADADATSAEMELCLTPRRRAAAGKVQRKAKRATAADSYLGKRAAT</sequence>
<evidence type="ECO:0000256" key="1">
    <source>
        <dbReference type="SAM" id="MobiDB-lite"/>
    </source>
</evidence>
<name>A0ABV6K2R0_9PROT</name>
<dbReference type="Pfam" id="PF05119">
    <property type="entry name" value="Terminase_4"/>
    <property type="match status" value="1"/>
</dbReference>
<accession>A0ABV6K2R0</accession>
<protein>
    <submittedName>
        <fullName evidence="2">P27 family phage terminase small subunit</fullName>
    </submittedName>
</protein>
<evidence type="ECO:0000313" key="3">
    <source>
        <dbReference type="Proteomes" id="UP001589865"/>
    </source>
</evidence>
<comment type="caution">
    <text evidence="2">The sequence shown here is derived from an EMBL/GenBank/DDBJ whole genome shotgun (WGS) entry which is preliminary data.</text>
</comment>
<dbReference type="Proteomes" id="UP001589865">
    <property type="component" value="Unassembled WGS sequence"/>
</dbReference>
<keyword evidence="3" id="KW-1185">Reference proteome</keyword>
<dbReference type="InterPro" id="IPR006448">
    <property type="entry name" value="Phage_term_ssu_P27"/>
</dbReference>
<dbReference type="EMBL" id="JBHLUN010000037">
    <property type="protein sequence ID" value="MFC0411073.1"/>
    <property type="molecule type" value="Genomic_DNA"/>
</dbReference>